<comment type="caution">
    <text evidence="1">The sequence shown here is derived from an EMBL/GenBank/DDBJ whole genome shotgun (WGS) entry which is preliminary data.</text>
</comment>
<evidence type="ECO:0000313" key="2">
    <source>
        <dbReference type="Proteomes" id="UP000237347"/>
    </source>
</evidence>
<keyword evidence="2" id="KW-1185">Reference proteome</keyword>
<organism evidence="1 2">
    <name type="scientific">Quercus suber</name>
    <name type="common">Cork oak</name>
    <dbReference type="NCBI Taxonomy" id="58331"/>
    <lineage>
        <taxon>Eukaryota</taxon>
        <taxon>Viridiplantae</taxon>
        <taxon>Streptophyta</taxon>
        <taxon>Embryophyta</taxon>
        <taxon>Tracheophyta</taxon>
        <taxon>Spermatophyta</taxon>
        <taxon>Magnoliopsida</taxon>
        <taxon>eudicotyledons</taxon>
        <taxon>Gunneridae</taxon>
        <taxon>Pentapetalae</taxon>
        <taxon>rosids</taxon>
        <taxon>fabids</taxon>
        <taxon>Fagales</taxon>
        <taxon>Fagaceae</taxon>
        <taxon>Quercus</taxon>
    </lineage>
</organism>
<evidence type="ECO:0000313" key="1">
    <source>
        <dbReference type="EMBL" id="KAK7847727.1"/>
    </source>
</evidence>
<proteinExistence type="predicted"/>
<name>A0AAW0L7V0_QUESU</name>
<sequence length="51" mass="6102">MENQPMPEAIKELFINDPLYLSDARKNNHFVKDFDTRHSAIIYHARDELKE</sequence>
<dbReference type="EMBL" id="PKMF04000136">
    <property type="protein sequence ID" value="KAK7847727.1"/>
    <property type="molecule type" value="Genomic_DNA"/>
</dbReference>
<dbReference type="AlphaFoldDB" id="A0AAW0L7V0"/>
<accession>A0AAW0L7V0</accession>
<protein>
    <submittedName>
        <fullName evidence="1">Uncharacterized protein</fullName>
    </submittedName>
</protein>
<reference evidence="1 2" key="1">
    <citation type="journal article" date="2018" name="Sci. Data">
        <title>The draft genome sequence of cork oak.</title>
        <authorList>
            <person name="Ramos A.M."/>
            <person name="Usie A."/>
            <person name="Barbosa P."/>
            <person name="Barros P.M."/>
            <person name="Capote T."/>
            <person name="Chaves I."/>
            <person name="Simoes F."/>
            <person name="Abreu I."/>
            <person name="Carrasquinho I."/>
            <person name="Faro C."/>
            <person name="Guimaraes J.B."/>
            <person name="Mendonca D."/>
            <person name="Nobrega F."/>
            <person name="Rodrigues L."/>
            <person name="Saibo N.J.M."/>
            <person name="Varela M.C."/>
            <person name="Egas C."/>
            <person name="Matos J."/>
            <person name="Miguel C.M."/>
            <person name="Oliveira M.M."/>
            <person name="Ricardo C.P."/>
            <person name="Goncalves S."/>
        </authorList>
    </citation>
    <scope>NUCLEOTIDE SEQUENCE [LARGE SCALE GENOMIC DNA]</scope>
    <source>
        <strain evidence="2">cv. HL8</strain>
    </source>
</reference>
<dbReference type="Proteomes" id="UP000237347">
    <property type="component" value="Unassembled WGS sequence"/>
</dbReference>
<gene>
    <name evidence="1" type="ORF">CFP56_006226</name>
</gene>